<gene>
    <name evidence="3" type="ORF">BST96_16170</name>
</gene>
<dbReference type="InterPro" id="IPR058647">
    <property type="entry name" value="BSH_CzcB-like"/>
</dbReference>
<organism evidence="3 4">
    <name type="scientific">Oceanicoccus sagamiensis</name>
    <dbReference type="NCBI Taxonomy" id="716816"/>
    <lineage>
        <taxon>Bacteria</taxon>
        <taxon>Pseudomonadati</taxon>
        <taxon>Pseudomonadota</taxon>
        <taxon>Gammaproteobacteria</taxon>
        <taxon>Cellvibrionales</taxon>
        <taxon>Spongiibacteraceae</taxon>
        <taxon>Oceanicoccus</taxon>
    </lineage>
</organism>
<dbReference type="Gene3D" id="1.10.287.470">
    <property type="entry name" value="Helix hairpin bin"/>
    <property type="match status" value="1"/>
</dbReference>
<proteinExistence type="inferred from homology"/>
<dbReference type="PANTHER" id="PTHR30469:SF15">
    <property type="entry name" value="HLYD FAMILY OF SECRETION PROTEINS"/>
    <property type="match status" value="1"/>
</dbReference>
<dbReference type="SUPFAM" id="SSF111369">
    <property type="entry name" value="HlyD-like secretion proteins"/>
    <property type="match status" value="1"/>
</dbReference>
<dbReference type="EMBL" id="CP019343">
    <property type="protein sequence ID" value="ARN76455.1"/>
    <property type="molecule type" value="Genomic_DNA"/>
</dbReference>
<dbReference type="KEGG" id="osg:BST96_16170"/>
<evidence type="ECO:0000313" key="4">
    <source>
        <dbReference type="Proteomes" id="UP000193450"/>
    </source>
</evidence>
<name>A0A1X9NKY0_9GAMM</name>
<comment type="similarity">
    <text evidence="1">Belongs to the membrane fusion protein (MFP) (TC 8.A.1) family.</text>
</comment>
<dbReference type="InterPro" id="IPR006143">
    <property type="entry name" value="RND_pump_MFP"/>
</dbReference>
<dbReference type="Gene3D" id="2.40.30.170">
    <property type="match status" value="1"/>
</dbReference>
<evidence type="ECO:0000259" key="2">
    <source>
        <dbReference type="Pfam" id="PF25973"/>
    </source>
</evidence>
<dbReference type="Pfam" id="PF25973">
    <property type="entry name" value="BSH_CzcB"/>
    <property type="match status" value="1"/>
</dbReference>
<dbReference type="Gene3D" id="2.40.50.100">
    <property type="match status" value="1"/>
</dbReference>
<dbReference type="STRING" id="716816.BST96_16170"/>
<evidence type="ECO:0000256" key="1">
    <source>
        <dbReference type="ARBA" id="ARBA00009477"/>
    </source>
</evidence>
<sequence length="224" mass="24716">MAQGDANYLDAMSCMIEPSMRVDVSSAVPGVIDKLDLQVGDTVKQGGKLFSLRSGVEAASVEMAKVRVEFAKRQMQRNDEMFKENLISSHERDEFETEYQLALKELKYAEEVHDLRMITSSINGVIIDRFMDPGEYVEDAPVISLANIELLKIELVLPYESFGTIAKDSVLTIYPEAPVNGSYEASISMIDPIIDAASGTYRIRAALLNTDSKIPAGIKCRAAL</sequence>
<protein>
    <recommendedName>
        <fullName evidence="2">CzcB-like barrel-sandwich hybrid domain-containing protein</fullName>
    </recommendedName>
</protein>
<reference evidence="3 4" key="1">
    <citation type="submission" date="2016-11" db="EMBL/GenBank/DDBJ databases">
        <title>Trade-off between light-utilization and light-protection in marine flavobacteria.</title>
        <authorList>
            <person name="Kumagai Y."/>
        </authorList>
    </citation>
    <scope>NUCLEOTIDE SEQUENCE [LARGE SCALE GENOMIC DNA]</scope>
    <source>
        <strain evidence="3 4">NBRC 107125</strain>
    </source>
</reference>
<dbReference type="GO" id="GO:1990281">
    <property type="term" value="C:efflux pump complex"/>
    <property type="evidence" value="ECO:0007669"/>
    <property type="project" value="TreeGrafter"/>
</dbReference>
<dbReference type="NCBIfam" id="TIGR01730">
    <property type="entry name" value="RND_mfp"/>
    <property type="match status" value="1"/>
</dbReference>
<dbReference type="AlphaFoldDB" id="A0A1X9NKY0"/>
<evidence type="ECO:0000313" key="3">
    <source>
        <dbReference type="EMBL" id="ARN76455.1"/>
    </source>
</evidence>
<dbReference type="PANTHER" id="PTHR30469">
    <property type="entry name" value="MULTIDRUG RESISTANCE PROTEIN MDTA"/>
    <property type="match status" value="1"/>
</dbReference>
<dbReference type="GO" id="GO:0015562">
    <property type="term" value="F:efflux transmembrane transporter activity"/>
    <property type="evidence" value="ECO:0007669"/>
    <property type="project" value="TreeGrafter"/>
</dbReference>
<dbReference type="Proteomes" id="UP000193450">
    <property type="component" value="Chromosome"/>
</dbReference>
<keyword evidence="4" id="KW-1185">Reference proteome</keyword>
<accession>A0A1X9NKY0</accession>
<feature type="domain" description="CzcB-like barrel-sandwich hybrid" evidence="2">
    <location>
        <begin position="22"/>
        <end position="141"/>
    </location>
</feature>